<keyword evidence="1" id="KW-0479">Metal-binding</keyword>
<sequence length="244" mass="25865">MSVDKEESDGLQEKLRRLHDFSPCDVSDALLKLQKVKPGEVARAGYLADLAPFALPPSLKKGNGKIIGPACTVKMVSKHSKPESEPPVENLIPKGSHWVDLTEPGSIVVIEQPEGQSCAAVGGIMAQRMKVRGAAGCVVGGRVRDLAELRSSELPIFAKGRSTVGTGAESVPYARNIPVSITGVEVSAGDIVFLDAEEGVVVIPRNLLDETLSLMPKLVSADEKVKDALIDGMAVADAFKKFRG</sequence>
<organism evidence="2 3">
    <name type="scientific">Exophiala bonariae</name>
    <dbReference type="NCBI Taxonomy" id="1690606"/>
    <lineage>
        <taxon>Eukaryota</taxon>
        <taxon>Fungi</taxon>
        <taxon>Dikarya</taxon>
        <taxon>Ascomycota</taxon>
        <taxon>Pezizomycotina</taxon>
        <taxon>Eurotiomycetes</taxon>
        <taxon>Chaetothyriomycetidae</taxon>
        <taxon>Chaetothyriales</taxon>
        <taxon>Herpotrichiellaceae</taxon>
        <taxon>Exophiala</taxon>
    </lineage>
</organism>
<dbReference type="SUPFAM" id="SSF89562">
    <property type="entry name" value="RraA-like"/>
    <property type="match status" value="1"/>
</dbReference>
<feature type="binding site" evidence="1">
    <location>
        <position position="145"/>
    </location>
    <ligand>
        <name>Mg(2+)</name>
        <dbReference type="ChEBI" id="CHEBI:18420"/>
    </ligand>
</feature>
<dbReference type="EMBL" id="JAVRRD010000002">
    <property type="protein sequence ID" value="KAK5062875.1"/>
    <property type="molecule type" value="Genomic_DNA"/>
</dbReference>
<dbReference type="InterPro" id="IPR005493">
    <property type="entry name" value="RraA/RraA-like"/>
</dbReference>
<evidence type="ECO:0000256" key="1">
    <source>
        <dbReference type="PIRSR" id="PIRSR605493-1"/>
    </source>
</evidence>
<dbReference type="PANTHER" id="PTHR33254:SF4">
    <property type="entry name" value="4-HYDROXY-4-METHYL-2-OXOGLUTARATE ALDOLASE 3-RELATED"/>
    <property type="match status" value="1"/>
</dbReference>
<keyword evidence="1" id="KW-0460">Magnesium</keyword>
<feature type="binding site" evidence="1">
    <location>
        <begin position="122"/>
        <end position="125"/>
    </location>
    <ligand>
        <name>substrate</name>
    </ligand>
</feature>
<evidence type="ECO:0008006" key="4">
    <source>
        <dbReference type="Google" id="ProtNLM"/>
    </source>
</evidence>
<dbReference type="AlphaFoldDB" id="A0AAV9NNT9"/>
<keyword evidence="3" id="KW-1185">Reference proteome</keyword>
<dbReference type="InterPro" id="IPR036704">
    <property type="entry name" value="RraA/RraA-like_sf"/>
</dbReference>
<protein>
    <recommendedName>
        <fullName evidence="4">DlpA domain-containing protein</fullName>
    </recommendedName>
</protein>
<dbReference type="CDD" id="cd16841">
    <property type="entry name" value="RraA_family"/>
    <property type="match status" value="1"/>
</dbReference>
<gene>
    <name evidence="2" type="ORF">LTR84_004950</name>
</gene>
<dbReference type="GO" id="GO:0046872">
    <property type="term" value="F:metal ion binding"/>
    <property type="evidence" value="ECO:0007669"/>
    <property type="project" value="UniProtKB-KW"/>
</dbReference>
<dbReference type="PANTHER" id="PTHR33254">
    <property type="entry name" value="4-HYDROXY-4-METHYL-2-OXOGLUTARATE ALDOLASE 3-RELATED"/>
    <property type="match status" value="1"/>
</dbReference>
<dbReference type="GO" id="GO:0047443">
    <property type="term" value="F:4-hydroxy-4-methyl-2-oxoglutarate aldolase activity"/>
    <property type="evidence" value="ECO:0007669"/>
    <property type="project" value="TreeGrafter"/>
</dbReference>
<name>A0AAV9NNT9_9EURO</name>
<accession>A0AAV9NNT9</accession>
<evidence type="ECO:0000313" key="3">
    <source>
        <dbReference type="Proteomes" id="UP001358417"/>
    </source>
</evidence>
<reference evidence="2 3" key="1">
    <citation type="submission" date="2023-08" db="EMBL/GenBank/DDBJ databases">
        <title>Black Yeasts Isolated from many extreme environments.</title>
        <authorList>
            <person name="Coleine C."/>
            <person name="Stajich J.E."/>
            <person name="Selbmann L."/>
        </authorList>
    </citation>
    <scope>NUCLEOTIDE SEQUENCE [LARGE SCALE GENOMIC DNA]</scope>
    <source>
        <strain evidence="2 3">CCFEE 5792</strain>
    </source>
</reference>
<dbReference type="GeneID" id="89973128"/>
<comment type="caution">
    <text evidence="2">The sequence shown here is derived from an EMBL/GenBank/DDBJ whole genome shotgun (WGS) entry which is preliminary data.</text>
</comment>
<dbReference type="GO" id="GO:0008948">
    <property type="term" value="F:oxaloacetate decarboxylase activity"/>
    <property type="evidence" value="ECO:0007669"/>
    <property type="project" value="TreeGrafter"/>
</dbReference>
<comment type="cofactor">
    <cofactor evidence="1">
        <name>Mg(2+)</name>
        <dbReference type="ChEBI" id="CHEBI:18420"/>
    </cofactor>
</comment>
<dbReference type="Proteomes" id="UP001358417">
    <property type="component" value="Unassembled WGS sequence"/>
</dbReference>
<proteinExistence type="predicted"/>
<dbReference type="Gene3D" id="3.50.30.40">
    <property type="entry name" value="Ribonuclease E inhibitor RraA/RraA-like"/>
    <property type="match status" value="1"/>
</dbReference>
<dbReference type="RefSeq" id="XP_064711147.1">
    <property type="nucleotide sequence ID" value="XM_064848523.1"/>
</dbReference>
<evidence type="ECO:0000313" key="2">
    <source>
        <dbReference type="EMBL" id="KAK5062875.1"/>
    </source>
</evidence>
<dbReference type="Pfam" id="PF03737">
    <property type="entry name" value="RraA-like"/>
    <property type="match status" value="1"/>
</dbReference>
<feature type="binding site" evidence="1">
    <location>
        <position position="144"/>
    </location>
    <ligand>
        <name>substrate</name>
    </ligand>
</feature>